<keyword evidence="1" id="KW-1133">Transmembrane helix</keyword>
<dbReference type="AlphaFoldDB" id="A0A0E9Q385"/>
<sequence>MTKMNISSNQIEHVCISCGRCCYGIAFIISAYINILIFQIISKEHMAI</sequence>
<reference evidence="2" key="1">
    <citation type="submission" date="2014-11" db="EMBL/GenBank/DDBJ databases">
        <authorList>
            <person name="Amaro Gonzalez C."/>
        </authorList>
    </citation>
    <scope>NUCLEOTIDE SEQUENCE</scope>
</reference>
<proteinExistence type="predicted"/>
<dbReference type="EMBL" id="GBXM01097595">
    <property type="protein sequence ID" value="JAH10982.1"/>
    <property type="molecule type" value="Transcribed_RNA"/>
</dbReference>
<keyword evidence="1" id="KW-0472">Membrane</keyword>
<evidence type="ECO:0000313" key="2">
    <source>
        <dbReference type="EMBL" id="JAH10982.1"/>
    </source>
</evidence>
<protein>
    <submittedName>
        <fullName evidence="2">Uncharacterized protein</fullName>
    </submittedName>
</protein>
<reference evidence="2" key="2">
    <citation type="journal article" date="2015" name="Fish Shellfish Immunol.">
        <title>Early steps in the European eel (Anguilla anguilla)-Vibrio vulnificus interaction in the gills: Role of the RtxA13 toxin.</title>
        <authorList>
            <person name="Callol A."/>
            <person name="Pajuelo D."/>
            <person name="Ebbesson L."/>
            <person name="Teles M."/>
            <person name="MacKenzie S."/>
            <person name="Amaro C."/>
        </authorList>
    </citation>
    <scope>NUCLEOTIDE SEQUENCE</scope>
</reference>
<keyword evidence="1" id="KW-0812">Transmembrane</keyword>
<accession>A0A0E9Q385</accession>
<feature type="transmembrane region" description="Helical" evidence="1">
    <location>
        <begin position="21"/>
        <end position="41"/>
    </location>
</feature>
<name>A0A0E9Q385_ANGAN</name>
<organism evidence="2">
    <name type="scientific">Anguilla anguilla</name>
    <name type="common">European freshwater eel</name>
    <name type="synonym">Muraena anguilla</name>
    <dbReference type="NCBI Taxonomy" id="7936"/>
    <lineage>
        <taxon>Eukaryota</taxon>
        <taxon>Metazoa</taxon>
        <taxon>Chordata</taxon>
        <taxon>Craniata</taxon>
        <taxon>Vertebrata</taxon>
        <taxon>Euteleostomi</taxon>
        <taxon>Actinopterygii</taxon>
        <taxon>Neopterygii</taxon>
        <taxon>Teleostei</taxon>
        <taxon>Anguilliformes</taxon>
        <taxon>Anguillidae</taxon>
        <taxon>Anguilla</taxon>
    </lineage>
</organism>
<evidence type="ECO:0000256" key="1">
    <source>
        <dbReference type="SAM" id="Phobius"/>
    </source>
</evidence>